<sequence length="180" mass="20142">MRGVMIKRLILVGCWALLAILSNVAIAESVCVGDIPATSDEELYLEIGDGQILHRPSNLVFMRCSLGQTWENDECTGEAALYTWQDALQASYGYEFAQALGWRMPNIKELSVIVERACVRPAVNEALFPQTPPDDFWTSTPSIIDDTRAWSMAFFNGTSSIKAKDRSLHVRLVRTRLNSE</sequence>
<proteinExistence type="predicted"/>
<reference evidence="4" key="1">
    <citation type="journal article" date="2019" name="Int. J. Syst. Evol. Microbiol.">
        <title>The Global Catalogue of Microorganisms (GCM) 10K type strain sequencing project: providing services to taxonomists for standard genome sequencing and annotation.</title>
        <authorList>
            <consortium name="The Broad Institute Genomics Platform"/>
            <consortium name="The Broad Institute Genome Sequencing Center for Infectious Disease"/>
            <person name="Wu L."/>
            <person name="Ma J."/>
        </authorList>
    </citation>
    <scope>NUCLEOTIDE SEQUENCE [LARGE SCALE GENOMIC DNA]</scope>
    <source>
        <strain evidence="4">KACC 12507</strain>
    </source>
</reference>
<feature type="domain" description="Lcl C-terminal" evidence="2">
    <location>
        <begin position="52"/>
        <end position="174"/>
    </location>
</feature>
<dbReference type="InterPro" id="IPR011460">
    <property type="entry name" value="Lcl_C"/>
</dbReference>
<protein>
    <submittedName>
        <fullName evidence="3">DUF1566 domain-containing protein</fullName>
    </submittedName>
</protein>
<dbReference type="Proteomes" id="UP001595897">
    <property type="component" value="Unassembled WGS sequence"/>
</dbReference>
<keyword evidence="4" id="KW-1185">Reference proteome</keyword>
<keyword evidence="1" id="KW-0732">Signal</keyword>
<evidence type="ECO:0000259" key="2">
    <source>
        <dbReference type="Pfam" id="PF07603"/>
    </source>
</evidence>
<dbReference type="PANTHER" id="PTHR35812:SF1">
    <property type="entry name" value="LIPOPROTEIN"/>
    <property type="match status" value="1"/>
</dbReference>
<evidence type="ECO:0000313" key="4">
    <source>
        <dbReference type="Proteomes" id="UP001595897"/>
    </source>
</evidence>
<dbReference type="EMBL" id="JBHSGU010000029">
    <property type="protein sequence ID" value="MFC4701939.1"/>
    <property type="molecule type" value="Genomic_DNA"/>
</dbReference>
<gene>
    <name evidence="3" type="ORF">ACFO4O_17470</name>
</gene>
<feature type="chain" id="PRO_5046124350" evidence="1">
    <location>
        <begin position="28"/>
        <end position="180"/>
    </location>
</feature>
<comment type="caution">
    <text evidence="3">The sequence shown here is derived from an EMBL/GenBank/DDBJ whole genome shotgun (WGS) entry which is preliminary data.</text>
</comment>
<organism evidence="3 4">
    <name type="scientific">Glaciecola siphonariae</name>
    <dbReference type="NCBI Taxonomy" id="521012"/>
    <lineage>
        <taxon>Bacteria</taxon>
        <taxon>Pseudomonadati</taxon>
        <taxon>Pseudomonadota</taxon>
        <taxon>Gammaproteobacteria</taxon>
        <taxon>Alteromonadales</taxon>
        <taxon>Alteromonadaceae</taxon>
        <taxon>Glaciecola</taxon>
    </lineage>
</organism>
<evidence type="ECO:0000313" key="3">
    <source>
        <dbReference type="EMBL" id="MFC4701939.1"/>
    </source>
</evidence>
<feature type="signal peptide" evidence="1">
    <location>
        <begin position="1"/>
        <end position="27"/>
    </location>
</feature>
<name>A0ABV9M1M2_9ALTE</name>
<dbReference type="PANTHER" id="PTHR35812">
    <property type="entry name" value="LIPOPROTEIN"/>
    <property type="match status" value="1"/>
</dbReference>
<dbReference type="Pfam" id="PF07603">
    <property type="entry name" value="Lcl_C"/>
    <property type="match status" value="1"/>
</dbReference>
<evidence type="ECO:0000256" key="1">
    <source>
        <dbReference type="SAM" id="SignalP"/>
    </source>
</evidence>
<accession>A0ABV9M1M2</accession>
<dbReference type="RefSeq" id="WP_382410885.1">
    <property type="nucleotide sequence ID" value="NZ_JBHSGU010000029.1"/>
</dbReference>